<dbReference type="EMBL" id="QZEZ01000007">
    <property type="protein sequence ID" value="RJK94311.1"/>
    <property type="molecule type" value="Genomic_DNA"/>
</dbReference>
<organism evidence="3 4">
    <name type="scientific">Vallicoccus soli</name>
    <dbReference type="NCBI Taxonomy" id="2339232"/>
    <lineage>
        <taxon>Bacteria</taxon>
        <taxon>Bacillati</taxon>
        <taxon>Actinomycetota</taxon>
        <taxon>Actinomycetes</taxon>
        <taxon>Motilibacterales</taxon>
        <taxon>Vallicoccaceae</taxon>
        <taxon>Vallicoccus</taxon>
    </lineage>
</organism>
<evidence type="ECO:0008006" key="5">
    <source>
        <dbReference type="Google" id="ProtNLM"/>
    </source>
</evidence>
<feature type="signal peptide" evidence="2">
    <location>
        <begin position="1"/>
        <end position="19"/>
    </location>
</feature>
<comment type="caution">
    <text evidence="3">The sequence shown here is derived from an EMBL/GenBank/DDBJ whole genome shotgun (WGS) entry which is preliminary data.</text>
</comment>
<gene>
    <name evidence="3" type="ORF">D5H78_15140</name>
</gene>
<feature type="region of interest" description="Disordered" evidence="1">
    <location>
        <begin position="190"/>
        <end position="219"/>
    </location>
</feature>
<evidence type="ECO:0000256" key="2">
    <source>
        <dbReference type="SAM" id="SignalP"/>
    </source>
</evidence>
<accession>A0A3A3YSI6</accession>
<feature type="compositionally biased region" description="Gly residues" evidence="1">
    <location>
        <begin position="205"/>
        <end position="214"/>
    </location>
</feature>
<sequence length="333" mass="33760">MTRRALAVLAGLVAAGAVACTGASLGGGARGATPDPVVALDEGARTLGLAVGDGRVWAVDPASGTLRRVDPATGRVESTWVVGGTPRRLAWLDGTVWVTAAGRRALLRVDTTTGDETEELELDGQPEDVVAAHGGLWVTLPEQGEVVRIDPSTRLVLDVVPLTPRPTLLTAGADRLWVSDPAAGTLTALDPQGRRAARPTTPCGPGSGARGGPRGASSDGRVLWVACPDGIVEVDERSARVLRRVPLAGRPVDVAHAGAGRLVVVLAEHGALVVVDPADPPEPPEPGATPGADDGLPRLLPARTAGPEAEVLVHDGVAWASGDGVRAAPLGAG</sequence>
<dbReference type="PANTHER" id="PTHR47197">
    <property type="entry name" value="PROTEIN NIRF"/>
    <property type="match status" value="1"/>
</dbReference>
<reference evidence="3 4" key="1">
    <citation type="submission" date="2018-09" db="EMBL/GenBank/DDBJ databases">
        <title>YIM 75000 draft genome.</title>
        <authorList>
            <person name="Tang S."/>
            <person name="Feng Y."/>
        </authorList>
    </citation>
    <scope>NUCLEOTIDE SEQUENCE [LARGE SCALE GENOMIC DNA]</scope>
    <source>
        <strain evidence="3 4">YIM 75000</strain>
    </source>
</reference>
<dbReference type="PANTHER" id="PTHR47197:SF3">
    <property type="entry name" value="DIHYDRO-HEME D1 DEHYDROGENASE"/>
    <property type="match status" value="1"/>
</dbReference>
<dbReference type="RefSeq" id="WP_119951320.1">
    <property type="nucleotide sequence ID" value="NZ_QZEZ01000007.1"/>
</dbReference>
<evidence type="ECO:0000313" key="4">
    <source>
        <dbReference type="Proteomes" id="UP000265614"/>
    </source>
</evidence>
<dbReference type="Proteomes" id="UP000265614">
    <property type="component" value="Unassembled WGS sequence"/>
</dbReference>
<evidence type="ECO:0000313" key="3">
    <source>
        <dbReference type="EMBL" id="RJK94311.1"/>
    </source>
</evidence>
<keyword evidence="2" id="KW-0732">Signal</keyword>
<feature type="compositionally biased region" description="Pro residues" evidence="1">
    <location>
        <begin position="278"/>
        <end position="287"/>
    </location>
</feature>
<dbReference type="Gene3D" id="2.130.10.10">
    <property type="entry name" value="YVTN repeat-like/Quinoprotein amine dehydrogenase"/>
    <property type="match status" value="1"/>
</dbReference>
<dbReference type="PROSITE" id="PS51257">
    <property type="entry name" value="PROKAR_LIPOPROTEIN"/>
    <property type="match status" value="1"/>
</dbReference>
<name>A0A3A3YSI6_9ACTN</name>
<keyword evidence="4" id="KW-1185">Reference proteome</keyword>
<dbReference type="InterPro" id="IPR051200">
    <property type="entry name" value="Host-pathogen_enzymatic-act"/>
</dbReference>
<feature type="region of interest" description="Disordered" evidence="1">
    <location>
        <begin position="277"/>
        <end position="304"/>
    </location>
</feature>
<dbReference type="SUPFAM" id="SSF101898">
    <property type="entry name" value="NHL repeat"/>
    <property type="match status" value="1"/>
</dbReference>
<dbReference type="OrthoDB" id="9812926at2"/>
<feature type="chain" id="PRO_5038435412" description="YncE family protein" evidence="2">
    <location>
        <begin position="20"/>
        <end position="333"/>
    </location>
</feature>
<dbReference type="AlphaFoldDB" id="A0A3A3YSI6"/>
<evidence type="ECO:0000256" key="1">
    <source>
        <dbReference type="SAM" id="MobiDB-lite"/>
    </source>
</evidence>
<protein>
    <recommendedName>
        <fullName evidence="5">YncE family protein</fullName>
    </recommendedName>
</protein>
<proteinExistence type="predicted"/>
<dbReference type="InterPro" id="IPR015943">
    <property type="entry name" value="WD40/YVTN_repeat-like_dom_sf"/>
</dbReference>